<gene>
    <name evidence="1" type="ORF">EU93_0646</name>
</gene>
<dbReference type="Proteomes" id="UP000030491">
    <property type="component" value="Unassembled WGS sequence"/>
</dbReference>
<proteinExistence type="predicted"/>
<accession>A0A0A1ZUY0</accession>
<evidence type="ECO:0000313" key="1">
    <source>
        <dbReference type="EMBL" id="KGF92381.1"/>
    </source>
</evidence>
<evidence type="ECO:0000313" key="2">
    <source>
        <dbReference type="Proteomes" id="UP000030491"/>
    </source>
</evidence>
<organism evidence="1 2">
    <name type="scientific">Prochlorococcus marinus str. MIT 9116</name>
    <dbReference type="NCBI Taxonomy" id="167544"/>
    <lineage>
        <taxon>Bacteria</taxon>
        <taxon>Bacillati</taxon>
        <taxon>Cyanobacteriota</taxon>
        <taxon>Cyanophyceae</taxon>
        <taxon>Synechococcales</taxon>
        <taxon>Prochlorococcaceae</taxon>
        <taxon>Prochlorococcus</taxon>
    </lineage>
</organism>
<sequence length="44" mass="5292">MSYLFWPKYTKAKKDKVLTKAIKYHPVEELLVTSVIKVDFYQKN</sequence>
<name>A0A0A1ZUY0_PROMR</name>
<dbReference type="AlphaFoldDB" id="A0A0A1ZUY0"/>
<comment type="caution">
    <text evidence="1">The sequence shown here is derived from an EMBL/GenBank/DDBJ whole genome shotgun (WGS) entry which is preliminary data.</text>
</comment>
<reference evidence="2" key="1">
    <citation type="journal article" date="2014" name="Sci. Data">
        <title>Genomes of diverse isolates of the marine cyanobacterium Prochlorococcus.</title>
        <authorList>
            <person name="Biller S."/>
            <person name="Berube P."/>
            <person name="Thompson J."/>
            <person name="Kelly L."/>
            <person name="Roggensack S."/>
            <person name="Awad L."/>
            <person name="Roache-Johnson K."/>
            <person name="Ding H."/>
            <person name="Giovannoni S.J."/>
            <person name="Moore L.R."/>
            <person name="Chisholm S.W."/>
        </authorList>
    </citation>
    <scope>NUCLEOTIDE SEQUENCE [LARGE SCALE GENOMIC DNA]</scope>
</reference>
<protein>
    <submittedName>
        <fullName evidence="1">Uncharacterized protein</fullName>
    </submittedName>
</protein>
<dbReference type="EMBL" id="JNAJ01000008">
    <property type="protein sequence ID" value="KGF92381.1"/>
    <property type="molecule type" value="Genomic_DNA"/>
</dbReference>